<name>A0AAV4UV37_9ARAC</name>
<gene>
    <name evidence="1" type="ORF">CDAR_36891</name>
</gene>
<proteinExistence type="predicted"/>
<dbReference type="EMBL" id="BPLQ01011974">
    <property type="protein sequence ID" value="GIY61766.1"/>
    <property type="molecule type" value="Genomic_DNA"/>
</dbReference>
<dbReference type="Proteomes" id="UP001054837">
    <property type="component" value="Unassembled WGS sequence"/>
</dbReference>
<evidence type="ECO:0000313" key="2">
    <source>
        <dbReference type="Proteomes" id="UP001054837"/>
    </source>
</evidence>
<sequence>MDSQLPSSPLAGCLTFMFYPSIRTSVYVWDYINLVVPNVANGHNGYGYGTDHTYEVGLGYELRVSLRFGQSDAFSLSLLVMVQNCYNNI</sequence>
<comment type="caution">
    <text evidence="1">The sequence shown here is derived from an EMBL/GenBank/DDBJ whole genome shotgun (WGS) entry which is preliminary data.</text>
</comment>
<organism evidence="1 2">
    <name type="scientific">Caerostris darwini</name>
    <dbReference type="NCBI Taxonomy" id="1538125"/>
    <lineage>
        <taxon>Eukaryota</taxon>
        <taxon>Metazoa</taxon>
        <taxon>Ecdysozoa</taxon>
        <taxon>Arthropoda</taxon>
        <taxon>Chelicerata</taxon>
        <taxon>Arachnida</taxon>
        <taxon>Araneae</taxon>
        <taxon>Araneomorphae</taxon>
        <taxon>Entelegynae</taxon>
        <taxon>Araneoidea</taxon>
        <taxon>Araneidae</taxon>
        <taxon>Caerostris</taxon>
    </lineage>
</organism>
<keyword evidence="2" id="KW-1185">Reference proteome</keyword>
<accession>A0AAV4UV37</accession>
<evidence type="ECO:0000313" key="1">
    <source>
        <dbReference type="EMBL" id="GIY61766.1"/>
    </source>
</evidence>
<dbReference type="AlphaFoldDB" id="A0AAV4UV37"/>
<reference evidence="1 2" key="1">
    <citation type="submission" date="2021-06" db="EMBL/GenBank/DDBJ databases">
        <title>Caerostris darwini draft genome.</title>
        <authorList>
            <person name="Kono N."/>
            <person name="Arakawa K."/>
        </authorList>
    </citation>
    <scope>NUCLEOTIDE SEQUENCE [LARGE SCALE GENOMIC DNA]</scope>
</reference>
<protein>
    <submittedName>
        <fullName evidence="1">Uncharacterized protein</fullName>
    </submittedName>
</protein>